<gene>
    <name evidence="6" type="ORF">FDQ92_07985</name>
</gene>
<dbReference type="GO" id="GO:0008170">
    <property type="term" value="F:N-methyltransferase activity"/>
    <property type="evidence" value="ECO:0007669"/>
    <property type="project" value="InterPro"/>
</dbReference>
<organism evidence="6 7">
    <name type="scientific">Desulfoglaeba alkanexedens ALDC</name>
    <dbReference type="NCBI Taxonomy" id="980445"/>
    <lineage>
        <taxon>Bacteria</taxon>
        <taxon>Pseudomonadati</taxon>
        <taxon>Thermodesulfobacteriota</taxon>
        <taxon>Syntrophobacteria</taxon>
        <taxon>Syntrophobacterales</taxon>
        <taxon>Syntrophobacteraceae</taxon>
        <taxon>Desulfoglaeba</taxon>
    </lineage>
</organism>
<evidence type="ECO:0000256" key="4">
    <source>
        <dbReference type="SAM" id="MobiDB-lite"/>
    </source>
</evidence>
<proteinExistence type="inferred from homology"/>
<reference evidence="6 7" key="2">
    <citation type="submission" date="2019-05" db="EMBL/GenBank/DDBJ databases">
        <authorList>
            <person name="Suflita J.M."/>
            <person name="Marks C.R."/>
        </authorList>
    </citation>
    <scope>NUCLEOTIDE SEQUENCE [LARGE SCALE GENOMIC DNA]</scope>
    <source>
        <strain evidence="6 7">ALDC</strain>
    </source>
</reference>
<evidence type="ECO:0000313" key="7">
    <source>
        <dbReference type="Proteomes" id="UP000298602"/>
    </source>
</evidence>
<keyword evidence="7" id="KW-1185">Reference proteome</keyword>
<feature type="compositionally biased region" description="Polar residues" evidence="4">
    <location>
        <begin position="1"/>
        <end position="14"/>
    </location>
</feature>
<dbReference type="InterPro" id="IPR029063">
    <property type="entry name" value="SAM-dependent_MTases_sf"/>
</dbReference>
<evidence type="ECO:0000256" key="2">
    <source>
        <dbReference type="ARBA" id="ARBA00022603"/>
    </source>
</evidence>
<accession>A0A4V1ERM0</accession>
<feature type="region of interest" description="Disordered" evidence="4">
    <location>
        <begin position="1"/>
        <end position="26"/>
    </location>
</feature>
<dbReference type="InterPro" id="IPR002941">
    <property type="entry name" value="DNA_methylase_N4/N6"/>
</dbReference>
<evidence type="ECO:0000259" key="5">
    <source>
        <dbReference type="Pfam" id="PF01555"/>
    </source>
</evidence>
<dbReference type="RefSeq" id="WP_137424080.1">
    <property type="nucleotide sequence ID" value="NZ_CP040098.1"/>
</dbReference>
<dbReference type="SUPFAM" id="SSF53335">
    <property type="entry name" value="S-adenosyl-L-methionine-dependent methyltransferases"/>
    <property type="match status" value="2"/>
</dbReference>
<dbReference type="Pfam" id="PF01555">
    <property type="entry name" value="N6_N4_Mtase"/>
    <property type="match status" value="1"/>
</dbReference>
<sequence length="946" mass="108739">MTKSDQPHTQQTIFDTERPETRDSGPVTCLGMTFESDDARRAHFLEKLRERLRDPEFREIEGFPIGSDEDILALSDPPYYTACPNPFLEDFIRHYGKPYDSGTDNYRREPFASDTGAGKTHPIYTAHSYHSKIPHLATMPCILHYTEPGDIVLDGFSGSGMTGVAAQLCGQPEAEFKATLEAEWKKAGFTPPKWGARRAILVDLSPVANFIAYNLNLDVSAREFKKAADSFFKKIEAELGWMYETRHTDGKRKGRINYVVWCEVFTCPNCAGDIVFMDQAYDPKTGKFAKEFECPGCRAALTTRSCEHKFTSYFDKAIGETVRKVTYVPIEIEYTLPGDKTKYRKKPDAHDLELINRLGNEQPRDWYPTAKLPIGKMRDSNHLAERGITHYHQFYLPRALHALSTMWRIAGEWQNTRIRGFLKFMVEQCVWGMTVQNGYESLAFSRANRILKGVYYVRPAIAETSPWYILDGKYKRLQKMLVAHQLPLSRQVAISTASSLQSPVPDKSVDYIYTDPPFGDAVKYGDLNLLIEAWHNLFSRLENEVLWDELKKKTLSVYSDLMRRAFVEYYRVLKPGRWMTVVFHNSKNLVWTAIQEAIGDAGFVVADVRTLDREQGSFNQVTAAGAVKQDLVISAYKPNGGLEDRFKLEAGTEKGAWDFVRTHLKQLPVFVSKDGQAEVIAGRQNYLLFDRMVAFHVQRGVTIPLSAAEFYAGIIQRFSERDGMYFLPEQVAEYDKKRMTVREVLQLQLFVTDESSAIQWLKQQLVKKPQTFQELHPQFLKEIGGWQKYEKPLELFELLEQNFLRYDGKGDVPNQIHSYLSTNFKELRNLPKADENLRAKGKDRWYVPDPNKAGDLEKLRERSLLKEFEEYRAPSQKRLKVFRLEAVRAGFKKAWQERDYATIISVARKIPENVLQEDPKLLMWYDQAITRTGETGNGGNGEWGNE</sequence>
<dbReference type="KEGG" id="dax:FDQ92_07985"/>
<name>A0A4V1ERM0_9BACT</name>
<dbReference type="PROSITE" id="PS00092">
    <property type="entry name" value="N6_MTASE"/>
    <property type="match status" value="1"/>
</dbReference>
<keyword evidence="2 6" id="KW-0489">Methyltransferase</keyword>
<comment type="similarity">
    <text evidence="1">Belongs to the N(4)/N(6)-methyltransferase family.</text>
</comment>
<evidence type="ECO:0000313" key="6">
    <source>
        <dbReference type="EMBL" id="QCQ22111.1"/>
    </source>
</evidence>
<reference evidence="6 7" key="1">
    <citation type="submission" date="2019-05" db="EMBL/GenBank/DDBJ databases">
        <title>The Complete Genome Sequence of the n-alkane-degrading Desulfoglaeba alkanexedens ALDC reveals multiple alkylsuccinate synthase gene clusters.</title>
        <authorList>
            <person name="Callaghan A.V."/>
            <person name="Davidova I.A."/>
            <person name="Duncan K.E."/>
            <person name="Morris B."/>
            <person name="McInerney M.J."/>
        </authorList>
    </citation>
    <scope>NUCLEOTIDE SEQUENCE [LARGE SCALE GENOMIC DNA]</scope>
    <source>
        <strain evidence="6 7">ALDC</strain>
    </source>
</reference>
<dbReference type="EMBL" id="CP040098">
    <property type="protein sequence ID" value="QCQ22111.1"/>
    <property type="molecule type" value="Genomic_DNA"/>
</dbReference>
<keyword evidence="3" id="KW-0808">Transferase</keyword>
<feature type="domain" description="DNA methylase N-4/N-6" evidence="5">
    <location>
        <begin position="128"/>
        <end position="169"/>
    </location>
</feature>
<dbReference type="REBASE" id="313206">
    <property type="entry name" value="M.Dal1302ORF7985P"/>
</dbReference>
<protein>
    <submittedName>
        <fullName evidence="6">DNA methylase</fullName>
    </submittedName>
</protein>
<dbReference type="GO" id="GO:0032259">
    <property type="term" value="P:methylation"/>
    <property type="evidence" value="ECO:0007669"/>
    <property type="project" value="UniProtKB-KW"/>
</dbReference>
<dbReference type="Gene3D" id="3.40.50.150">
    <property type="entry name" value="Vaccinia Virus protein VP39"/>
    <property type="match status" value="2"/>
</dbReference>
<dbReference type="Proteomes" id="UP000298602">
    <property type="component" value="Chromosome"/>
</dbReference>
<dbReference type="InterPro" id="IPR002052">
    <property type="entry name" value="DNA_methylase_N6_adenine_CS"/>
</dbReference>
<dbReference type="AlphaFoldDB" id="A0A4V1ERM0"/>
<dbReference type="OrthoDB" id="3197274at2"/>
<evidence type="ECO:0000256" key="3">
    <source>
        <dbReference type="ARBA" id="ARBA00022679"/>
    </source>
</evidence>
<evidence type="ECO:0000256" key="1">
    <source>
        <dbReference type="ARBA" id="ARBA00006594"/>
    </source>
</evidence>
<dbReference type="GO" id="GO:0003677">
    <property type="term" value="F:DNA binding"/>
    <property type="evidence" value="ECO:0007669"/>
    <property type="project" value="InterPro"/>
</dbReference>